<comment type="caution">
    <text evidence="1">The sequence shown here is derived from an EMBL/GenBank/DDBJ whole genome shotgun (WGS) entry which is preliminary data.</text>
</comment>
<protein>
    <submittedName>
        <fullName evidence="1">DUF1311 domain-containing protein</fullName>
    </submittedName>
</protein>
<dbReference type="GO" id="GO:0005576">
    <property type="term" value="C:extracellular region"/>
    <property type="evidence" value="ECO:0007669"/>
    <property type="project" value="TreeGrafter"/>
</dbReference>
<organism evidence="1 2">
    <name type="scientific">Pararobbsia silviterrae</name>
    <dbReference type="NCBI Taxonomy" id="1792498"/>
    <lineage>
        <taxon>Bacteria</taxon>
        <taxon>Pseudomonadati</taxon>
        <taxon>Pseudomonadota</taxon>
        <taxon>Betaproteobacteria</taxon>
        <taxon>Burkholderiales</taxon>
        <taxon>Burkholderiaceae</taxon>
        <taxon>Pararobbsia</taxon>
    </lineage>
</organism>
<dbReference type="PANTHER" id="PTHR37549:SF1">
    <property type="entry name" value="LIPOPROTEIN LPRI"/>
    <property type="match status" value="1"/>
</dbReference>
<gene>
    <name evidence="1" type="ORF">D7S86_16145</name>
</gene>
<proteinExistence type="predicted"/>
<dbReference type="AlphaFoldDB" id="A0A494XTW4"/>
<dbReference type="EMBL" id="RBZU01000007">
    <property type="protein sequence ID" value="RKP53262.1"/>
    <property type="molecule type" value="Genomic_DNA"/>
</dbReference>
<evidence type="ECO:0000313" key="2">
    <source>
        <dbReference type="Proteomes" id="UP000270342"/>
    </source>
</evidence>
<sequence>MKKRGRALKIGTGASVKVWIARPLRWILFVLLGAAAVEAPSAQNPPTSGPSFSCESTNTSVEATICGDAALAERDRTMAILFAGSRKDVFGIGASRQTMRQRAWLKARNAQCARGHTRACLIAMYDDRLRELAVAALFQTPDVALKELARQDPKSASLYEAIYRYSTIDDPVERANIVSKLIDPAFNELAGKPWATPLRDIADSHEAASSDERFATFLDVASASDVVLTMPCAALLRRPGLIDALKPVYGSAMDSHLIRSDCQSMTSSLPVVDRLTEAVVAVQPSCPGTIRFSLGRAFDKTLVTIRLYGADVATTQRLDLDRKPESTDDPADDEDVAHFVATHRALIREATDELTQYYADRFDETPARIKAEALDGISAIILGAYDLCERG</sequence>
<dbReference type="InterPro" id="IPR052755">
    <property type="entry name" value="Lysozyme_Inhibitor_LprI"/>
</dbReference>
<dbReference type="Proteomes" id="UP000270342">
    <property type="component" value="Unassembled WGS sequence"/>
</dbReference>
<evidence type="ECO:0000313" key="1">
    <source>
        <dbReference type="EMBL" id="RKP53262.1"/>
    </source>
</evidence>
<name>A0A494XTW4_9BURK</name>
<dbReference type="PANTHER" id="PTHR37549">
    <property type="entry name" value="LIPOPROTEIN LPRI"/>
    <property type="match status" value="1"/>
</dbReference>
<accession>A0A494XTW4</accession>
<keyword evidence="2" id="KW-1185">Reference proteome</keyword>
<reference evidence="1 2" key="1">
    <citation type="submission" date="2018-10" db="EMBL/GenBank/DDBJ databases">
        <title>Robbsia sp. DHC34, isolated from soil.</title>
        <authorList>
            <person name="Gao Z.-H."/>
            <person name="Qiu L.-H."/>
        </authorList>
    </citation>
    <scope>NUCLEOTIDE SEQUENCE [LARGE SCALE GENOMIC DNA]</scope>
    <source>
        <strain evidence="1 2">DHC34</strain>
    </source>
</reference>